<dbReference type="KEGG" id="cic:CICLE_v100072362m"/>
<proteinExistence type="predicted"/>
<dbReference type="EMBL" id="KI535697">
    <property type="protein sequence ID" value="ESR65551.1"/>
    <property type="molecule type" value="Genomic_DNA"/>
</dbReference>
<evidence type="ECO:0000313" key="1">
    <source>
        <dbReference type="EMBL" id="ESR65551.1"/>
    </source>
</evidence>
<gene>
    <name evidence="1" type="ORF">CICLE_v100072362mg</name>
</gene>
<name>V4USN7_CITCL</name>
<protein>
    <submittedName>
        <fullName evidence="1">Uncharacterized protein</fullName>
    </submittedName>
</protein>
<dbReference type="Proteomes" id="UP000030687">
    <property type="component" value="Unassembled WGS sequence"/>
</dbReference>
<dbReference type="AlphaFoldDB" id="V4USN7"/>
<evidence type="ECO:0000313" key="2">
    <source>
        <dbReference type="Proteomes" id="UP000030687"/>
    </source>
</evidence>
<dbReference type="InParanoid" id="V4USN7"/>
<keyword evidence="2" id="KW-1185">Reference proteome</keyword>
<sequence length="22" mass="2586">YLKRSFNSRPIRVVLILEGIVI</sequence>
<reference evidence="1 2" key="1">
    <citation type="submission" date="2013-10" db="EMBL/GenBank/DDBJ databases">
        <authorList>
            <consortium name="International Citrus Genome Consortium"/>
            <person name="Jenkins J."/>
            <person name="Schmutz J."/>
            <person name="Prochnik S."/>
            <person name="Rokhsar D."/>
            <person name="Gmitter F."/>
            <person name="Ollitrault P."/>
            <person name="Machado M."/>
            <person name="Talon M."/>
            <person name="Wincker P."/>
            <person name="Jaillon O."/>
            <person name="Morgante M."/>
        </authorList>
    </citation>
    <scope>NUCLEOTIDE SEQUENCE</scope>
    <source>
        <strain evidence="2">cv. Clemenules</strain>
    </source>
</reference>
<feature type="non-terminal residue" evidence="1">
    <location>
        <position position="1"/>
    </location>
</feature>
<accession>V4USN7</accession>
<dbReference type="Gramene" id="ESR65551">
    <property type="protein sequence ID" value="ESR65551"/>
    <property type="gene ID" value="CICLE_v100072362mg"/>
</dbReference>
<organism evidence="1 2">
    <name type="scientific">Citrus clementina</name>
    <name type="common">Clementine</name>
    <name type="synonym">Citrus deliciosa x Citrus sinensis</name>
    <dbReference type="NCBI Taxonomy" id="85681"/>
    <lineage>
        <taxon>Eukaryota</taxon>
        <taxon>Viridiplantae</taxon>
        <taxon>Streptophyta</taxon>
        <taxon>Embryophyta</taxon>
        <taxon>Tracheophyta</taxon>
        <taxon>Spermatophyta</taxon>
        <taxon>Magnoliopsida</taxon>
        <taxon>eudicotyledons</taxon>
        <taxon>Gunneridae</taxon>
        <taxon>Pentapetalae</taxon>
        <taxon>rosids</taxon>
        <taxon>malvids</taxon>
        <taxon>Sapindales</taxon>
        <taxon>Rutaceae</taxon>
        <taxon>Aurantioideae</taxon>
        <taxon>Citrus</taxon>
    </lineage>
</organism>